<dbReference type="EMBL" id="CP002788">
    <property type="protein sequence ID" value="AEF43125.1"/>
    <property type="molecule type" value="Genomic_DNA"/>
</dbReference>
<evidence type="ECO:0000313" key="2">
    <source>
        <dbReference type="EMBL" id="AEF43125.1"/>
    </source>
</evidence>
<dbReference type="Proteomes" id="UP000009235">
    <property type="component" value="Plasmid pAS9A-2"/>
</dbReference>
<evidence type="ECO:0000256" key="1">
    <source>
        <dbReference type="SAM" id="MobiDB-lite"/>
    </source>
</evidence>
<evidence type="ECO:0000313" key="3">
    <source>
        <dbReference type="Proteomes" id="UP000009235"/>
    </source>
</evidence>
<dbReference type="OrthoDB" id="4558896at2"/>
<accession>F6ESK2</accession>
<reference evidence="2 3" key="1">
    <citation type="journal article" date="2011" name="J. Bacteriol.">
        <title>Complete genome sequence of Amycolicicoccus subflavus DQS3-9A1T, an actinomycete isolated from crude oil-polluted soil.</title>
        <authorList>
            <person name="Cai M."/>
            <person name="Chen W.M."/>
            <person name="Nie Y."/>
            <person name="Chi C.Q."/>
            <person name="Wang Y.N."/>
            <person name="Tang Y.Q."/>
            <person name="Li G.Y."/>
            <person name="Wu X.L."/>
        </authorList>
    </citation>
    <scope>NUCLEOTIDE SEQUENCE [LARGE SCALE GENOMIC DNA]</scope>
    <source>
        <strain evidence="3">DSM 45089 / DQS3-9A1</strain>
        <plasmid evidence="2 3">pAS9A-2</plasmid>
    </source>
</reference>
<protein>
    <submittedName>
        <fullName evidence="2">Uncharacterized protein</fullName>
    </submittedName>
</protein>
<feature type="region of interest" description="Disordered" evidence="1">
    <location>
        <begin position="63"/>
        <end position="89"/>
    </location>
</feature>
<sequence>MTTPLFPDCIIPGCTHPVTTFGDACTDCHTTFGPMLRDGGTPVTEEEIRERDDTTRAIYQHRTHMRRYRTTPDDGGLGMKPPHHHRHRL</sequence>
<dbReference type="KEGG" id="asd:AS9A_P20081"/>
<geneLocation type="plasmid" evidence="2 3">
    <name>pAS9A-2</name>
</geneLocation>
<name>F6ESK2_HOYSD</name>
<dbReference type="HOGENOM" id="CLU_2448161_0_0_11"/>
<organism evidence="2 3">
    <name type="scientific">Hoyosella subflava (strain DSM 45089 / JCM 17490 / NBRC 109087 / DQS3-9A1)</name>
    <name type="common">Amycolicicoccus subflavus</name>
    <dbReference type="NCBI Taxonomy" id="443218"/>
    <lineage>
        <taxon>Bacteria</taxon>
        <taxon>Bacillati</taxon>
        <taxon>Actinomycetota</taxon>
        <taxon>Actinomycetes</taxon>
        <taxon>Mycobacteriales</taxon>
        <taxon>Hoyosellaceae</taxon>
        <taxon>Hoyosella</taxon>
    </lineage>
</organism>
<keyword evidence="3" id="KW-1185">Reference proteome</keyword>
<dbReference type="RefSeq" id="WP_013798132.1">
    <property type="nucleotide sequence ID" value="NC_015561.1"/>
</dbReference>
<keyword evidence="2" id="KW-0614">Plasmid</keyword>
<dbReference type="AlphaFoldDB" id="F6ESK2"/>
<gene>
    <name evidence="2" type="ordered locus">AS9A_P20081</name>
</gene>
<proteinExistence type="predicted"/>